<feature type="binding site" evidence="7">
    <location>
        <position position="56"/>
    </location>
    <ligand>
        <name>Fe cation</name>
        <dbReference type="ChEBI" id="CHEBI:24875"/>
        <label>1</label>
    </ligand>
</feature>
<accession>A0A7K1KKM9</accession>
<evidence type="ECO:0000256" key="1">
    <source>
        <dbReference type="ARBA" id="ARBA00008093"/>
    </source>
</evidence>
<sequence length="177" mass="19776">MTKDKETRRGKVIEVLNKARAMELTAISQYMNQHYGLDAMDYGDLAKNLKLIAIDEMRHAEMLAERVKELGGEPVSEADAKTVRNQAVQEIFGFSADLEDVTIDVYNQFLLTCRENGDSISVKLFETLIEEEQEHFNYFDGVSEHITKLGDNFLARIAGTPASTGLQPQGFAVAKDA</sequence>
<keyword evidence="2 6" id="KW-0409">Iron storage</keyword>
<protein>
    <recommendedName>
        <fullName evidence="6">Bacterioferritin</fullName>
        <ecNumber evidence="6">1.16.3.1</ecNumber>
    </recommendedName>
</protein>
<feature type="binding site" description="axial binding residue" evidence="7">
    <location>
        <position position="57"/>
    </location>
    <ligand>
        <name>heme b</name>
        <dbReference type="ChEBI" id="CHEBI:60344"/>
        <note>ligand shared between dimeric partners</note>
    </ligand>
    <ligandPart>
        <name>Fe</name>
        <dbReference type="ChEBI" id="CHEBI:18248"/>
    </ligandPart>
</feature>
<evidence type="ECO:0000256" key="2">
    <source>
        <dbReference type="ARBA" id="ARBA00022434"/>
    </source>
</evidence>
<dbReference type="InterPro" id="IPR009040">
    <property type="entry name" value="Ferritin-like_diiron"/>
</dbReference>
<comment type="catalytic activity">
    <reaction evidence="6">
        <text>4 Fe(2+) + O2 + 4 H(+) = 4 Fe(3+) + 2 H2O</text>
        <dbReference type="Rhea" id="RHEA:11148"/>
        <dbReference type="ChEBI" id="CHEBI:15377"/>
        <dbReference type="ChEBI" id="CHEBI:15378"/>
        <dbReference type="ChEBI" id="CHEBI:15379"/>
        <dbReference type="ChEBI" id="CHEBI:29033"/>
        <dbReference type="ChEBI" id="CHEBI:29034"/>
        <dbReference type="EC" id="1.16.3.1"/>
    </reaction>
</comment>
<evidence type="ECO:0000259" key="8">
    <source>
        <dbReference type="PROSITE" id="PS50905"/>
    </source>
</evidence>
<dbReference type="InterPro" id="IPR012347">
    <property type="entry name" value="Ferritin-like"/>
</dbReference>
<name>A0A7K1KKM9_9BACT</name>
<dbReference type="GO" id="GO:0008199">
    <property type="term" value="F:ferric iron binding"/>
    <property type="evidence" value="ECO:0007669"/>
    <property type="project" value="InterPro"/>
</dbReference>
<feature type="binding site" evidence="7">
    <location>
        <position position="23"/>
    </location>
    <ligand>
        <name>Fe cation</name>
        <dbReference type="ChEBI" id="CHEBI:24875"/>
        <label>1</label>
    </ligand>
</feature>
<evidence type="ECO:0000256" key="7">
    <source>
        <dbReference type="PIRSR" id="PIRSR002560-1"/>
    </source>
</evidence>
<keyword evidence="10" id="KW-1185">Reference proteome</keyword>
<dbReference type="Pfam" id="PF00210">
    <property type="entry name" value="Ferritin"/>
    <property type="match status" value="1"/>
</dbReference>
<dbReference type="PANTHER" id="PTHR30295:SF0">
    <property type="entry name" value="BACTERIOFERRITIN"/>
    <property type="match status" value="1"/>
</dbReference>
<dbReference type="GO" id="GO:0020037">
    <property type="term" value="F:heme binding"/>
    <property type="evidence" value="ECO:0007669"/>
    <property type="project" value="TreeGrafter"/>
</dbReference>
<keyword evidence="4 6" id="KW-0479">Metal-binding</keyword>
<keyword evidence="5 6" id="KW-0408">Iron</keyword>
<feature type="binding site" evidence="7">
    <location>
        <position position="55"/>
    </location>
    <ligand>
        <name>Fe cation</name>
        <dbReference type="ChEBI" id="CHEBI:24875"/>
        <label>3</label>
    </ligand>
</feature>
<gene>
    <name evidence="9" type="ORF">GKC30_03155</name>
</gene>
<dbReference type="GO" id="GO:0004322">
    <property type="term" value="F:ferroxidase activity"/>
    <property type="evidence" value="ECO:0007669"/>
    <property type="project" value="UniProtKB-EC"/>
</dbReference>
<feature type="binding site" evidence="7">
    <location>
        <position position="132"/>
    </location>
    <ligand>
        <name>Fe cation</name>
        <dbReference type="ChEBI" id="CHEBI:24875"/>
        <label>1</label>
    </ligand>
</feature>
<evidence type="ECO:0000313" key="9">
    <source>
        <dbReference type="EMBL" id="MUM76628.1"/>
    </source>
</evidence>
<comment type="function">
    <text evidence="6">Iron-storage protein, whose ferroxidase center binds Fe(2+), oxidizes it using dioxygen to Fe(3+), and participates in the subsequent Fe(3+) oxide mineral core formation within the central cavity of the BFR protein shell.</text>
</comment>
<evidence type="ECO:0000256" key="4">
    <source>
        <dbReference type="ARBA" id="ARBA00022723"/>
    </source>
</evidence>
<dbReference type="GO" id="GO:0006879">
    <property type="term" value="P:intracellular iron ion homeostasis"/>
    <property type="evidence" value="ECO:0007669"/>
    <property type="project" value="UniProtKB-KW"/>
</dbReference>
<dbReference type="InterPro" id="IPR002024">
    <property type="entry name" value="Bacterioferritin"/>
</dbReference>
<proteinExistence type="inferred from homology"/>
<dbReference type="Proteomes" id="UP000461162">
    <property type="component" value="Unassembled WGS sequence"/>
</dbReference>
<evidence type="ECO:0000256" key="6">
    <source>
        <dbReference type="PIRNR" id="PIRNR002560"/>
    </source>
</evidence>
<feature type="binding site" evidence="7">
    <location>
        <position position="56"/>
    </location>
    <ligand>
        <name>Fe cation</name>
        <dbReference type="ChEBI" id="CHEBI:24875"/>
        <label>2</label>
    </ligand>
</feature>
<dbReference type="EC" id="1.16.3.1" evidence="6"/>
<evidence type="ECO:0000256" key="5">
    <source>
        <dbReference type="ARBA" id="ARBA00023004"/>
    </source>
</evidence>
<reference evidence="9 10" key="1">
    <citation type="submission" date="2019-11" db="EMBL/GenBank/DDBJ databases">
        <title>Pseudodesulfovibrio alkaliphilus, sp. nov., an alkaliphilic sulfate-reducing bacteria from mud volcano of Taman peninsula, Russia.</title>
        <authorList>
            <person name="Frolova A."/>
            <person name="Merkel A.Y."/>
            <person name="Slobodkin A.I."/>
        </authorList>
    </citation>
    <scope>NUCLEOTIDE SEQUENCE [LARGE SCALE GENOMIC DNA]</scope>
    <source>
        <strain evidence="9 10">F-1</strain>
    </source>
</reference>
<dbReference type="RefSeq" id="WP_155932224.1">
    <property type="nucleotide sequence ID" value="NZ_WODC01000001.1"/>
</dbReference>
<dbReference type="AlphaFoldDB" id="A0A7K1KKM9"/>
<dbReference type="InterPro" id="IPR009078">
    <property type="entry name" value="Ferritin-like_SF"/>
</dbReference>
<comment type="similarity">
    <text evidence="1 6">Belongs to the bacterioferritin family.</text>
</comment>
<dbReference type="PANTHER" id="PTHR30295">
    <property type="entry name" value="BACTERIOFERRITIN"/>
    <property type="match status" value="1"/>
</dbReference>
<dbReference type="InterPro" id="IPR008331">
    <property type="entry name" value="Ferritin_DPS_dom"/>
</dbReference>
<evidence type="ECO:0000313" key="10">
    <source>
        <dbReference type="Proteomes" id="UP000461162"/>
    </source>
</evidence>
<dbReference type="PROSITE" id="PS50905">
    <property type="entry name" value="FERRITIN_LIKE"/>
    <property type="match status" value="1"/>
</dbReference>
<evidence type="ECO:0000256" key="3">
    <source>
        <dbReference type="ARBA" id="ARBA00022617"/>
    </source>
</evidence>
<feature type="binding site" evidence="7">
    <location>
        <position position="132"/>
    </location>
    <ligand>
        <name>Fe cation</name>
        <dbReference type="ChEBI" id="CHEBI:24875"/>
        <label>2</label>
    </ligand>
</feature>
<feature type="binding site" evidence="7">
    <location>
        <position position="59"/>
    </location>
    <ligand>
        <name>Fe cation</name>
        <dbReference type="ChEBI" id="CHEBI:24875"/>
        <label>1</label>
    </ligand>
</feature>
<dbReference type="PIRSF" id="PIRSF002560">
    <property type="entry name" value="Bacterioferritin"/>
    <property type="match status" value="1"/>
</dbReference>
<dbReference type="Gene3D" id="1.20.1260.10">
    <property type="match status" value="1"/>
</dbReference>
<comment type="caution">
    <text evidence="9">The sequence shown here is derived from an EMBL/GenBank/DDBJ whole genome shotgun (WGS) entry which is preliminary data.</text>
</comment>
<dbReference type="GO" id="GO:0005829">
    <property type="term" value="C:cytosol"/>
    <property type="evidence" value="ECO:0007669"/>
    <property type="project" value="TreeGrafter"/>
</dbReference>
<dbReference type="GO" id="GO:0006826">
    <property type="term" value="P:iron ion transport"/>
    <property type="evidence" value="ECO:0007669"/>
    <property type="project" value="InterPro"/>
</dbReference>
<keyword evidence="3" id="KW-0349">Heme</keyword>
<feature type="binding site" evidence="7">
    <location>
        <position position="99"/>
    </location>
    <ligand>
        <name>Fe cation</name>
        <dbReference type="ChEBI" id="CHEBI:24875"/>
        <label>2</label>
    </ligand>
</feature>
<organism evidence="9 10">
    <name type="scientific">Pseudodesulfovibrio alkaliphilus</name>
    <dbReference type="NCBI Taxonomy" id="2661613"/>
    <lineage>
        <taxon>Bacteria</taxon>
        <taxon>Pseudomonadati</taxon>
        <taxon>Thermodesulfobacteriota</taxon>
        <taxon>Desulfovibrionia</taxon>
        <taxon>Desulfovibrionales</taxon>
        <taxon>Desulfovibrionaceae</taxon>
    </lineage>
</organism>
<dbReference type="EMBL" id="WODC01000001">
    <property type="protein sequence ID" value="MUM76628.1"/>
    <property type="molecule type" value="Genomic_DNA"/>
</dbReference>
<feature type="binding site" evidence="7">
    <location>
        <position position="135"/>
    </location>
    <ligand>
        <name>Fe cation</name>
        <dbReference type="ChEBI" id="CHEBI:24875"/>
        <label>2</label>
    </ligand>
</feature>
<dbReference type="PRINTS" id="PR00601">
    <property type="entry name" value="BACFERRITIN"/>
</dbReference>
<feature type="domain" description="Ferritin-like diiron" evidence="8">
    <location>
        <begin position="6"/>
        <end position="150"/>
    </location>
</feature>
<dbReference type="SUPFAM" id="SSF47240">
    <property type="entry name" value="Ferritin-like"/>
    <property type="match status" value="1"/>
</dbReference>